<dbReference type="OrthoDB" id="69641at2759"/>
<protein>
    <recommendedName>
        <fullName evidence="3">Impact N-terminal domain-containing protein</fullName>
    </recommendedName>
</protein>
<dbReference type="GeneID" id="25293857"/>
<dbReference type="InterPro" id="IPR023582">
    <property type="entry name" value="Impact"/>
</dbReference>
<feature type="compositionally biased region" description="Low complexity" evidence="2">
    <location>
        <begin position="246"/>
        <end position="264"/>
    </location>
</feature>
<evidence type="ECO:0000256" key="1">
    <source>
        <dbReference type="ARBA" id="ARBA00007665"/>
    </source>
</evidence>
<feature type="domain" description="Impact N-terminal" evidence="3">
    <location>
        <begin position="56"/>
        <end position="160"/>
    </location>
</feature>
<evidence type="ECO:0000313" key="5">
    <source>
        <dbReference type="Proteomes" id="UP000053617"/>
    </source>
</evidence>
<dbReference type="VEuPathDB" id="FungiDB:Z518_05786"/>
<dbReference type="AlphaFoldDB" id="A0A0D2J749"/>
<gene>
    <name evidence="4" type="ORF">Z518_05786</name>
</gene>
<evidence type="ECO:0000313" key="4">
    <source>
        <dbReference type="EMBL" id="KIX04915.1"/>
    </source>
</evidence>
<feature type="compositionally biased region" description="Basic and acidic residues" evidence="2">
    <location>
        <begin position="8"/>
        <end position="18"/>
    </location>
</feature>
<keyword evidence="5" id="KW-1185">Reference proteome</keyword>
<organism evidence="4 5">
    <name type="scientific">Rhinocladiella mackenziei CBS 650.93</name>
    <dbReference type="NCBI Taxonomy" id="1442369"/>
    <lineage>
        <taxon>Eukaryota</taxon>
        <taxon>Fungi</taxon>
        <taxon>Dikarya</taxon>
        <taxon>Ascomycota</taxon>
        <taxon>Pezizomycotina</taxon>
        <taxon>Eurotiomycetes</taxon>
        <taxon>Chaetothyriomycetidae</taxon>
        <taxon>Chaetothyriales</taxon>
        <taxon>Herpotrichiellaceae</taxon>
        <taxon>Rhinocladiella</taxon>
    </lineage>
</organism>
<feature type="region of interest" description="Disordered" evidence="2">
    <location>
        <begin position="1"/>
        <end position="23"/>
    </location>
</feature>
<accession>A0A0D2J749</accession>
<dbReference type="EMBL" id="KN847478">
    <property type="protein sequence ID" value="KIX04915.1"/>
    <property type="molecule type" value="Genomic_DNA"/>
</dbReference>
<dbReference type="Proteomes" id="UP000053617">
    <property type="component" value="Unassembled WGS sequence"/>
</dbReference>
<dbReference type="STRING" id="1442369.A0A0D2J749"/>
<evidence type="ECO:0000256" key="2">
    <source>
        <dbReference type="SAM" id="MobiDB-lite"/>
    </source>
</evidence>
<dbReference type="GO" id="GO:0140469">
    <property type="term" value="P:GCN2-mediated signaling"/>
    <property type="evidence" value="ECO:0007669"/>
    <property type="project" value="TreeGrafter"/>
</dbReference>
<feature type="compositionally biased region" description="Low complexity" evidence="2">
    <location>
        <begin position="97"/>
        <end position="106"/>
    </location>
</feature>
<dbReference type="InterPro" id="IPR036956">
    <property type="entry name" value="Impact_N_sf"/>
</dbReference>
<dbReference type="Pfam" id="PF01205">
    <property type="entry name" value="Impact_N"/>
    <property type="match status" value="1"/>
</dbReference>
<feature type="region of interest" description="Disordered" evidence="2">
    <location>
        <begin position="82"/>
        <end position="114"/>
    </location>
</feature>
<proteinExistence type="inferred from homology"/>
<dbReference type="HOGENOM" id="CLU_040315_2_0_1"/>
<dbReference type="GO" id="GO:0005737">
    <property type="term" value="C:cytoplasm"/>
    <property type="evidence" value="ECO:0007669"/>
    <property type="project" value="TreeGrafter"/>
</dbReference>
<dbReference type="PANTHER" id="PTHR16301">
    <property type="entry name" value="IMPACT-RELATED"/>
    <property type="match status" value="1"/>
</dbReference>
<dbReference type="SUPFAM" id="SSF54211">
    <property type="entry name" value="Ribosomal protein S5 domain 2-like"/>
    <property type="match status" value="1"/>
</dbReference>
<feature type="region of interest" description="Disordered" evidence="2">
    <location>
        <begin position="227"/>
        <end position="270"/>
    </location>
</feature>
<dbReference type="PANTHER" id="PTHR16301:SF25">
    <property type="entry name" value="PROTEIN IMPACT"/>
    <property type="match status" value="1"/>
</dbReference>
<reference evidence="4 5" key="1">
    <citation type="submission" date="2015-01" db="EMBL/GenBank/DDBJ databases">
        <title>The Genome Sequence of Rhinocladiella mackenzie CBS 650.93.</title>
        <authorList>
            <consortium name="The Broad Institute Genomics Platform"/>
            <person name="Cuomo C."/>
            <person name="de Hoog S."/>
            <person name="Gorbushina A."/>
            <person name="Stielow B."/>
            <person name="Teixiera M."/>
            <person name="Abouelleil A."/>
            <person name="Chapman S.B."/>
            <person name="Priest M."/>
            <person name="Young S.K."/>
            <person name="Wortman J."/>
            <person name="Nusbaum C."/>
            <person name="Birren B."/>
        </authorList>
    </citation>
    <scope>NUCLEOTIDE SEQUENCE [LARGE SCALE GENOMIC DNA]</scope>
    <source>
        <strain evidence="4 5">CBS 650.93</strain>
    </source>
</reference>
<dbReference type="RefSeq" id="XP_013272051.1">
    <property type="nucleotide sequence ID" value="XM_013416597.1"/>
</dbReference>
<dbReference type="GO" id="GO:0006446">
    <property type="term" value="P:regulation of translational initiation"/>
    <property type="evidence" value="ECO:0007669"/>
    <property type="project" value="TreeGrafter"/>
</dbReference>
<comment type="similarity">
    <text evidence="1">Belongs to the IMPACT family.</text>
</comment>
<dbReference type="InterPro" id="IPR001498">
    <property type="entry name" value="Impact_N"/>
</dbReference>
<evidence type="ECO:0000259" key="3">
    <source>
        <dbReference type="Pfam" id="PF01205"/>
    </source>
</evidence>
<dbReference type="InterPro" id="IPR020568">
    <property type="entry name" value="Ribosomal_Su5_D2-typ_SF"/>
</dbReference>
<sequence length="317" mass="34963">MSTHLKRTLHDNEAEAHETFTSSPITDRSSTFIAHFHPYIPAGDHGFLIPKSTSFTSDIKSFQSHPAFSFADHRMVAWRRPSSQRTLGTGAINAPITTTGKTVNTTGSDDDGEKHAGKRLERVLSDLDVHGVVVVARWYGGTLLGPIRFTHIENVAKEAITKWKSSRPSIGDDVKRRKVGVQDDVMDISAQQEDTTQRAKLAKQLAERDNSIAVLRGLLAEKTANLNSKSSSNFVDPHKSESSETASIPTSGSSPPAASASPSAKKIEYSEMPLQRLRQLEKARDATISFILKQIDKAEEEERKWKASNEGEDESER</sequence>
<dbReference type="Gene3D" id="3.30.230.30">
    <property type="entry name" value="Impact, N-terminal domain"/>
    <property type="match status" value="1"/>
</dbReference>
<name>A0A0D2J749_9EURO</name>